<comment type="caution">
    <text evidence="2">The sequence shown here is derived from an EMBL/GenBank/DDBJ whole genome shotgun (WGS) entry which is preliminary data.</text>
</comment>
<dbReference type="RefSeq" id="WP_253674203.1">
    <property type="nucleotide sequence ID" value="NZ_JAMTCP010000059.1"/>
</dbReference>
<reference evidence="2 3" key="1">
    <citation type="submission" date="2022-06" db="EMBL/GenBank/DDBJ databases">
        <title>Genomic Encyclopedia of Archaeal and Bacterial Type Strains, Phase II (KMG-II): from individual species to whole genera.</title>
        <authorList>
            <person name="Goeker M."/>
        </authorList>
    </citation>
    <scope>NUCLEOTIDE SEQUENCE [LARGE SCALE GENOMIC DNA]</scope>
    <source>
        <strain evidence="2 3">DSM 40477</strain>
    </source>
</reference>
<evidence type="ECO:0000256" key="1">
    <source>
        <dbReference type="SAM" id="MobiDB-lite"/>
    </source>
</evidence>
<dbReference type="EMBL" id="JAMTCP010000059">
    <property type="protein sequence ID" value="MCP2262200.1"/>
    <property type="molecule type" value="Genomic_DNA"/>
</dbReference>
<protein>
    <recommendedName>
        <fullName evidence="4">DUF2283 domain-containing protein</fullName>
    </recommendedName>
</protein>
<feature type="region of interest" description="Disordered" evidence="1">
    <location>
        <begin position="77"/>
        <end position="101"/>
    </location>
</feature>
<accession>A0ABT1I327</accession>
<evidence type="ECO:0000313" key="2">
    <source>
        <dbReference type="EMBL" id="MCP2262200.1"/>
    </source>
</evidence>
<proteinExistence type="predicted"/>
<evidence type="ECO:0008006" key="4">
    <source>
        <dbReference type="Google" id="ProtNLM"/>
    </source>
</evidence>
<sequence length="101" mass="11383">MRRYVFYDRETGRVVHTHAAVGAEGREVEVSPEELAELVGRVVDPRSVSWVLTDVNPISSRVAEQWVDPATGELEVRRVQRPADRAERRRRGSTGQDQEGG</sequence>
<organism evidence="2 3">
    <name type="scientific">Streptoalloteichus tenebrarius (strain ATCC 17920 / DSM 40477 / JCM 4838 / CBS 697.72 / NBRC 16177 / NCIMB 11028 / NRRL B-12390 / A12253. 1 / ISP 5477)</name>
    <name type="common">Streptomyces tenebrarius</name>
    <dbReference type="NCBI Taxonomy" id="1933"/>
    <lineage>
        <taxon>Bacteria</taxon>
        <taxon>Bacillati</taxon>
        <taxon>Actinomycetota</taxon>
        <taxon>Actinomycetes</taxon>
        <taxon>Pseudonocardiales</taxon>
        <taxon>Pseudonocardiaceae</taxon>
        <taxon>Streptoalloteichus</taxon>
    </lineage>
</organism>
<keyword evidence="3" id="KW-1185">Reference proteome</keyword>
<name>A0ABT1I327_STRSD</name>
<dbReference type="Proteomes" id="UP001205311">
    <property type="component" value="Unassembled WGS sequence"/>
</dbReference>
<feature type="compositionally biased region" description="Basic and acidic residues" evidence="1">
    <location>
        <begin position="77"/>
        <end position="87"/>
    </location>
</feature>
<evidence type="ECO:0000313" key="3">
    <source>
        <dbReference type="Proteomes" id="UP001205311"/>
    </source>
</evidence>
<gene>
    <name evidence="2" type="ORF">LX15_005934</name>
</gene>